<dbReference type="Proteomes" id="UP000683925">
    <property type="component" value="Unassembled WGS sequence"/>
</dbReference>
<organism evidence="1 2">
    <name type="scientific">Paramecium octaurelia</name>
    <dbReference type="NCBI Taxonomy" id="43137"/>
    <lineage>
        <taxon>Eukaryota</taxon>
        <taxon>Sar</taxon>
        <taxon>Alveolata</taxon>
        <taxon>Ciliophora</taxon>
        <taxon>Intramacronucleata</taxon>
        <taxon>Oligohymenophorea</taxon>
        <taxon>Peniculida</taxon>
        <taxon>Parameciidae</taxon>
        <taxon>Paramecium</taxon>
    </lineage>
</organism>
<dbReference type="EMBL" id="CAJJDP010000081">
    <property type="protein sequence ID" value="CAD8184047.1"/>
    <property type="molecule type" value="Genomic_DNA"/>
</dbReference>
<evidence type="ECO:0000313" key="1">
    <source>
        <dbReference type="EMBL" id="CAD8184047.1"/>
    </source>
</evidence>
<evidence type="ECO:0000313" key="2">
    <source>
        <dbReference type="Proteomes" id="UP000683925"/>
    </source>
</evidence>
<keyword evidence="2" id="KW-1185">Reference proteome</keyword>
<sequence length="90" mass="10791">MKRNIYQILSIIIPYFLQYDNKDDDTNYIINKEQLIIAFSKILFYFGKLKNLIYSDDFLNLDPVKREEIFQLTVSCHLIKGKFLDCPFKT</sequence>
<name>A0A8S1W5H6_PAROT</name>
<comment type="caution">
    <text evidence="1">The sequence shown here is derived from an EMBL/GenBank/DDBJ whole genome shotgun (WGS) entry which is preliminary data.</text>
</comment>
<dbReference type="AlphaFoldDB" id="A0A8S1W5H6"/>
<reference evidence="1" key="1">
    <citation type="submission" date="2021-01" db="EMBL/GenBank/DDBJ databases">
        <authorList>
            <consortium name="Genoscope - CEA"/>
            <person name="William W."/>
        </authorList>
    </citation>
    <scope>NUCLEOTIDE SEQUENCE</scope>
</reference>
<protein>
    <submittedName>
        <fullName evidence="1">Uncharacterized protein</fullName>
    </submittedName>
</protein>
<gene>
    <name evidence="1" type="ORF">POCTA_138.1.T0820116</name>
</gene>
<accession>A0A8S1W5H6</accession>
<proteinExistence type="predicted"/>